<feature type="region of interest" description="Disordered" evidence="1">
    <location>
        <begin position="1"/>
        <end position="26"/>
    </location>
</feature>
<reference evidence="2 3" key="1">
    <citation type="journal article" date="2024" name="Ann. Entomol. Soc. Am.">
        <title>Genomic analyses of the southern and eastern yellowjacket wasps (Hymenoptera: Vespidae) reveal evolutionary signatures of social life.</title>
        <authorList>
            <person name="Catto M.A."/>
            <person name="Caine P.B."/>
            <person name="Orr S.E."/>
            <person name="Hunt B.G."/>
            <person name="Goodisman M.A.D."/>
        </authorList>
    </citation>
    <scope>NUCLEOTIDE SEQUENCE [LARGE SCALE GENOMIC DNA]</scope>
    <source>
        <strain evidence="2">232</strain>
        <tissue evidence="2">Head and thorax</tissue>
    </source>
</reference>
<evidence type="ECO:0000313" key="3">
    <source>
        <dbReference type="Proteomes" id="UP001607303"/>
    </source>
</evidence>
<comment type="caution">
    <text evidence="2">The sequence shown here is derived from an EMBL/GenBank/DDBJ whole genome shotgun (WGS) entry which is preliminary data.</text>
</comment>
<dbReference type="AlphaFoldDB" id="A0ABD2BQ17"/>
<proteinExistence type="predicted"/>
<dbReference type="EMBL" id="JAYRBN010000070">
    <property type="protein sequence ID" value="KAL2734873.1"/>
    <property type="molecule type" value="Genomic_DNA"/>
</dbReference>
<keyword evidence="3" id="KW-1185">Reference proteome</keyword>
<sequence>MQISPPPSPVFPLETPPLPPAGAAITSSSSAYKSMSPSAILRTPTLTAAPSPSISFLDSELPDVVLKIALVPNINESLLSFLNFTFYRSHLALINKKEETKTN</sequence>
<name>A0ABD2BQ17_VESMC</name>
<protein>
    <submittedName>
        <fullName evidence="2">Uncharacterized protein</fullName>
    </submittedName>
</protein>
<dbReference type="Proteomes" id="UP001607303">
    <property type="component" value="Unassembled WGS sequence"/>
</dbReference>
<evidence type="ECO:0000313" key="2">
    <source>
        <dbReference type="EMBL" id="KAL2734873.1"/>
    </source>
</evidence>
<organism evidence="2 3">
    <name type="scientific">Vespula maculifrons</name>
    <name type="common">Eastern yellow jacket</name>
    <name type="synonym">Wasp</name>
    <dbReference type="NCBI Taxonomy" id="7453"/>
    <lineage>
        <taxon>Eukaryota</taxon>
        <taxon>Metazoa</taxon>
        <taxon>Ecdysozoa</taxon>
        <taxon>Arthropoda</taxon>
        <taxon>Hexapoda</taxon>
        <taxon>Insecta</taxon>
        <taxon>Pterygota</taxon>
        <taxon>Neoptera</taxon>
        <taxon>Endopterygota</taxon>
        <taxon>Hymenoptera</taxon>
        <taxon>Apocrita</taxon>
        <taxon>Aculeata</taxon>
        <taxon>Vespoidea</taxon>
        <taxon>Vespidae</taxon>
        <taxon>Vespinae</taxon>
        <taxon>Vespula</taxon>
    </lineage>
</organism>
<gene>
    <name evidence="2" type="ORF">V1477_013591</name>
</gene>
<feature type="compositionally biased region" description="Pro residues" evidence="1">
    <location>
        <begin position="1"/>
        <end position="20"/>
    </location>
</feature>
<accession>A0ABD2BQ17</accession>
<evidence type="ECO:0000256" key="1">
    <source>
        <dbReference type="SAM" id="MobiDB-lite"/>
    </source>
</evidence>